<comment type="caution">
    <text evidence="1">The sequence shown here is derived from an EMBL/GenBank/DDBJ whole genome shotgun (WGS) entry which is preliminary data.</text>
</comment>
<gene>
    <name evidence="1" type="ORF">DSO57_1026671</name>
</gene>
<dbReference type="EMBL" id="QTSX02006547">
    <property type="protein sequence ID" value="KAJ9053193.1"/>
    <property type="molecule type" value="Genomic_DNA"/>
</dbReference>
<proteinExistence type="predicted"/>
<reference evidence="1" key="1">
    <citation type="submission" date="2022-04" db="EMBL/GenBank/DDBJ databases">
        <title>Genome of the entomopathogenic fungus Entomophthora muscae.</title>
        <authorList>
            <person name="Elya C."/>
            <person name="Lovett B.R."/>
            <person name="Lee E."/>
            <person name="Macias A.M."/>
            <person name="Hajek A.E."/>
            <person name="De Bivort B.L."/>
            <person name="Kasson M.T."/>
            <person name="De Fine Licht H.H."/>
            <person name="Stajich J.E."/>
        </authorList>
    </citation>
    <scope>NUCLEOTIDE SEQUENCE</scope>
    <source>
        <strain evidence="1">Berkeley</strain>
    </source>
</reference>
<dbReference type="Proteomes" id="UP001165960">
    <property type="component" value="Unassembled WGS sequence"/>
</dbReference>
<accession>A0ACC2RSZ0</accession>
<organism evidence="1 2">
    <name type="scientific">Entomophthora muscae</name>
    <dbReference type="NCBI Taxonomy" id="34485"/>
    <lineage>
        <taxon>Eukaryota</taxon>
        <taxon>Fungi</taxon>
        <taxon>Fungi incertae sedis</taxon>
        <taxon>Zoopagomycota</taxon>
        <taxon>Entomophthoromycotina</taxon>
        <taxon>Entomophthoromycetes</taxon>
        <taxon>Entomophthorales</taxon>
        <taxon>Entomophthoraceae</taxon>
        <taxon>Entomophthora</taxon>
    </lineage>
</organism>
<sequence length="113" mass="12858">MDIKQRRRFNVVCLEDLKEMDPFLEYLCQSRQVYLYAKLRSNPITSQIEAKGAPQPKIILDAKPIPKSPVCQPAATKPPKQGFIRSISSIIKEKTNIKSKLSNALKYDKTTHA</sequence>
<keyword evidence="2" id="KW-1185">Reference proteome</keyword>
<evidence type="ECO:0000313" key="1">
    <source>
        <dbReference type="EMBL" id="KAJ9053193.1"/>
    </source>
</evidence>
<protein>
    <submittedName>
        <fullName evidence="1">Uncharacterized protein</fullName>
    </submittedName>
</protein>
<evidence type="ECO:0000313" key="2">
    <source>
        <dbReference type="Proteomes" id="UP001165960"/>
    </source>
</evidence>
<name>A0ACC2RSZ0_9FUNG</name>